<reference evidence="2" key="1">
    <citation type="submission" date="2014-05" db="EMBL/GenBank/DDBJ databases">
        <title>The transcriptome of the halophilic microalga Tetraselmis sp. GSL018 isolated from the Great Salt Lake, Utah.</title>
        <authorList>
            <person name="Jinkerson R.E."/>
            <person name="D'Adamo S."/>
            <person name="Posewitz M.C."/>
        </authorList>
    </citation>
    <scope>NUCLEOTIDE SEQUENCE</scope>
    <source>
        <strain evidence="2">GSL018</strain>
    </source>
</reference>
<dbReference type="GO" id="GO:0005730">
    <property type="term" value="C:nucleolus"/>
    <property type="evidence" value="ECO:0007669"/>
    <property type="project" value="TreeGrafter"/>
</dbReference>
<sequence length="113" mass="12825">MSFTGGKLKLKHDNDVSGGVKKKKKKKRDKSLMTPSEGRDQDGEGGETAPAESKQEIDVRTEAEKKHDEMLAKREEELIRKMAEKSHKDKIKEMNDYLSKLSEHYDIPRVGPG</sequence>
<protein>
    <submittedName>
        <fullName evidence="2">Protein FAM32A</fullName>
    </submittedName>
</protein>
<dbReference type="PANTHER" id="PTHR13282">
    <property type="entry name" value="PROTEIN FAM32A"/>
    <property type="match status" value="1"/>
</dbReference>
<proteinExistence type="predicted"/>
<gene>
    <name evidence="2" type="primary">FAM32A</name>
    <name evidence="2" type="ORF">TSPGSL018_17246</name>
</gene>
<evidence type="ECO:0000256" key="1">
    <source>
        <dbReference type="SAM" id="MobiDB-lite"/>
    </source>
</evidence>
<feature type="compositionally biased region" description="Basic and acidic residues" evidence="1">
    <location>
        <begin position="53"/>
        <end position="69"/>
    </location>
</feature>
<name>A0A061R2H3_9CHLO</name>
<dbReference type="InterPro" id="IPR013865">
    <property type="entry name" value="FAM32A"/>
</dbReference>
<dbReference type="EMBL" id="GBEZ01021873">
    <property type="protein sequence ID" value="JAC64915.1"/>
    <property type="molecule type" value="Transcribed_RNA"/>
</dbReference>
<organism evidence="2">
    <name type="scientific">Tetraselmis sp. GSL018</name>
    <dbReference type="NCBI Taxonomy" id="582737"/>
    <lineage>
        <taxon>Eukaryota</taxon>
        <taxon>Viridiplantae</taxon>
        <taxon>Chlorophyta</taxon>
        <taxon>core chlorophytes</taxon>
        <taxon>Chlorodendrophyceae</taxon>
        <taxon>Chlorodendrales</taxon>
        <taxon>Chlorodendraceae</taxon>
        <taxon>Tetraselmis</taxon>
    </lineage>
</organism>
<feature type="compositionally biased region" description="Basic residues" evidence="1">
    <location>
        <begin position="20"/>
        <end position="29"/>
    </location>
</feature>
<accession>A0A061R2H3</accession>
<dbReference type="Pfam" id="PF08555">
    <property type="entry name" value="FAM32A"/>
    <property type="match status" value="1"/>
</dbReference>
<dbReference type="PANTHER" id="PTHR13282:SF6">
    <property type="entry name" value="PROTEIN FAM32A"/>
    <property type="match status" value="1"/>
</dbReference>
<evidence type="ECO:0000313" key="2">
    <source>
        <dbReference type="EMBL" id="JAC64915.1"/>
    </source>
</evidence>
<feature type="region of interest" description="Disordered" evidence="1">
    <location>
        <begin position="1"/>
        <end position="69"/>
    </location>
</feature>
<dbReference type="AlphaFoldDB" id="A0A061R2H3"/>